<dbReference type="InterPro" id="IPR051044">
    <property type="entry name" value="MAG_DAG_Lipase"/>
</dbReference>
<dbReference type="Proteomes" id="UP001211907">
    <property type="component" value="Unassembled WGS sequence"/>
</dbReference>
<evidence type="ECO:0000259" key="1">
    <source>
        <dbReference type="Pfam" id="PF12146"/>
    </source>
</evidence>
<dbReference type="Gene3D" id="3.40.50.1820">
    <property type="entry name" value="alpha/beta hydrolase"/>
    <property type="match status" value="1"/>
</dbReference>
<dbReference type="InterPro" id="IPR029058">
    <property type="entry name" value="AB_hydrolase_fold"/>
</dbReference>
<dbReference type="InterPro" id="IPR022742">
    <property type="entry name" value="Hydrolase_4"/>
</dbReference>
<comment type="caution">
    <text evidence="2">The sequence shown here is derived from an EMBL/GenBank/DDBJ whole genome shotgun (WGS) entry which is preliminary data.</text>
</comment>
<dbReference type="SUPFAM" id="SSF53474">
    <property type="entry name" value="alpha/beta-Hydrolases"/>
    <property type="match status" value="1"/>
</dbReference>
<keyword evidence="3" id="KW-1185">Reference proteome</keyword>
<dbReference type="PANTHER" id="PTHR11614">
    <property type="entry name" value="PHOSPHOLIPASE-RELATED"/>
    <property type="match status" value="1"/>
</dbReference>
<gene>
    <name evidence="2" type="ORF">HK100_012336</name>
</gene>
<dbReference type="Pfam" id="PF12146">
    <property type="entry name" value="Hydrolase_4"/>
    <property type="match status" value="1"/>
</dbReference>
<dbReference type="AlphaFoldDB" id="A0AAD5T0I0"/>
<accession>A0AAD5T0I0</accession>
<name>A0AAD5T0I0_9FUNG</name>
<protein>
    <recommendedName>
        <fullName evidence="1">Serine aminopeptidase S33 domain-containing protein</fullName>
    </recommendedName>
</protein>
<evidence type="ECO:0000313" key="3">
    <source>
        <dbReference type="Proteomes" id="UP001211907"/>
    </source>
</evidence>
<reference evidence="2" key="1">
    <citation type="submission" date="2020-05" db="EMBL/GenBank/DDBJ databases">
        <title>Phylogenomic resolution of chytrid fungi.</title>
        <authorList>
            <person name="Stajich J.E."/>
            <person name="Amses K."/>
            <person name="Simmons R."/>
            <person name="Seto K."/>
            <person name="Myers J."/>
            <person name="Bonds A."/>
            <person name="Quandt C.A."/>
            <person name="Barry K."/>
            <person name="Liu P."/>
            <person name="Grigoriev I."/>
            <person name="Longcore J.E."/>
            <person name="James T.Y."/>
        </authorList>
    </citation>
    <scope>NUCLEOTIDE SEQUENCE</scope>
    <source>
        <strain evidence="2">JEL0513</strain>
    </source>
</reference>
<dbReference type="EMBL" id="JADGJH010000873">
    <property type="protein sequence ID" value="KAJ3121546.1"/>
    <property type="molecule type" value="Genomic_DNA"/>
</dbReference>
<sequence length="319" mass="35564">MTTSTSKLDAKKLAAIKRDKFDIEQDDAPGSYFAATADGHQVYYNIWKPTGPVKARILAFHGLGEHVSRYEHVFTRFAESGILVKGMDWRGHGRTVQKNKDIPGFAHSFTQVFHDMIQLSNLSVDGVADELNLPTFVVGFGHSMGGLLALAFVENHRAIIKNYKGVISQCPAIAPGKKLPGFLEFIIRLLGGVIPKVTQPNSLEADGLCSDEEIVVKYFKDPLNHGMISMQLAKDMIKTADALQANAKSFVDPIIMYHNTRDRFTSAQASQAWFNQIASADKTYKAFTEEHQVEHEIHNEPSVNDSIITDYIAWINERI</sequence>
<organism evidence="2 3">
    <name type="scientific">Physocladia obscura</name>
    <dbReference type="NCBI Taxonomy" id="109957"/>
    <lineage>
        <taxon>Eukaryota</taxon>
        <taxon>Fungi</taxon>
        <taxon>Fungi incertae sedis</taxon>
        <taxon>Chytridiomycota</taxon>
        <taxon>Chytridiomycota incertae sedis</taxon>
        <taxon>Chytridiomycetes</taxon>
        <taxon>Chytridiales</taxon>
        <taxon>Chytriomycetaceae</taxon>
        <taxon>Physocladia</taxon>
    </lineage>
</organism>
<feature type="domain" description="Serine aminopeptidase S33" evidence="1">
    <location>
        <begin position="52"/>
        <end position="301"/>
    </location>
</feature>
<proteinExistence type="predicted"/>
<evidence type="ECO:0000313" key="2">
    <source>
        <dbReference type="EMBL" id="KAJ3121546.1"/>
    </source>
</evidence>